<dbReference type="EnsemblPlants" id="AUR62001048-RA">
    <property type="protein sequence ID" value="AUR62001048-RA:cds"/>
    <property type="gene ID" value="AUR62001048"/>
</dbReference>
<dbReference type="SUPFAM" id="SSF50965">
    <property type="entry name" value="Galactose oxidase, central domain"/>
    <property type="match status" value="1"/>
</dbReference>
<dbReference type="InterPro" id="IPR011043">
    <property type="entry name" value="Gal_Oxase/kelch_b-propeller"/>
</dbReference>
<dbReference type="NCBIfam" id="TIGR01640">
    <property type="entry name" value="F_box_assoc_1"/>
    <property type="match status" value="1"/>
</dbReference>
<organism evidence="3 4">
    <name type="scientific">Chenopodium quinoa</name>
    <name type="common">Quinoa</name>
    <dbReference type="NCBI Taxonomy" id="63459"/>
    <lineage>
        <taxon>Eukaryota</taxon>
        <taxon>Viridiplantae</taxon>
        <taxon>Streptophyta</taxon>
        <taxon>Embryophyta</taxon>
        <taxon>Tracheophyta</taxon>
        <taxon>Spermatophyta</taxon>
        <taxon>Magnoliopsida</taxon>
        <taxon>eudicotyledons</taxon>
        <taxon>Gunneridae</taxon>
        <taxon>Pentapetalae</taxon>
        <taxon>Caryophyllales</taxon>
        <taxon>Chenopodiaceae</taxon>
        <taxon>Chenopodioideae</taxon>
        <taxon>Atripliceae</taxon>
        <taxon>Chenopodium</taxon>
    </lineage>
</organism>
<dbReference type="Pfam" id="PF00646">
    <property type="entry name" value="F-box"/>
    <property type="match status" value="1"/>
</dbReference>
<keyword evidence="4" id="KW-1185">Reference proteome</keyword>
<evidence type="ECO:0000313" key="3">
    <source>
        <dbReference type="EnsemblPlants" id="AUR62001048-RA:cds"/>
    </source>
</evidence>
<dbReference type="InterPro" id="IPR017451">
    <property type="entry name" value="F-box-assoc_interact_dom"/>
</dbReference>
<reference evidence="3" key="1">
    <citation type="journal article" date="2017" name="Nature">
        <title>The genome of Chenopodium quinoa.</title>
        <authorList>
            <person name="Jarvis D.E."/>
            <person name="Ho Y.S."/>
            <person name="Lightfoot D.J."/>
            <person name="Schmoeckel S.M."/>
            <person name="Li B."/>
            <person name="Borm T.J.A."/>
            <person name="Ohyanagi H."/>
            <person name="Mineta K."/>
            <person name="Michell C.T."/>
            <person name="Saber N."/>
            <person name="Kharbatia N.M."/>
            <person name="Rupper R.R."/>
            <person name="Sharp A.R."/>
            <person name="Dally N."/>
            <person name="Boughton B.A."/>
            <person name="Woo Y.H."/>
            <person name="Gao G."/>
            <person name="Schijlen E.G.W.M."/>
            <person name="Guo X."/>
            <person name="Momin A.A."/>
            <person name="Negrao S."/>
            <person name="Al-Babili S."/>
            <person name="Gehring C."/>
            <person name="Roessner U."/>
            <person name="Jung C."/>
            <person name="Murphy K."/>
            <person name="Arold S.T."/>
            <person name="Gojobori T."/>
            <person name="van der Linden C.G."/>
            <person name="van Loo E.N."/>
            <person name="Jellen E.N."/>
            <person name="Maughan P.J."/>
            <person name="Tester M."/>
        </authorList>
    </citation>
    <scope>NUCLEOTIDE SEQUENCE [LARGE SCALE GENOMIC DNA]</scope>
    <source>
        <strain evidence="3">cv. PI 614886</strain>
    </source>
</reference>
<dbReference type="Pfam" id="PF07734">
    <property type="entry name" value="FBA_1"/>
    <property type="match status" value="1"/>
</dbReference>
<sequence>MELQEDLLIEILARLPVTSLIGFTCVCKYWLSLIRSPEFATRHYTTRINSRKTEYDHDSLLTRFFPGLSFTIFSYENLSVKTVFKIRPAVPEPISHIRIGHCDILSNFFIYGPCNGIFLVTLWRVDTNDLVGETVLLLWNPATREVFKLPDTEGIKSTCAGVGFDDITNDYKVVIFDGTTNSSIVHLYSLAANSWREVDAGFNFGGHPPEISVSDPTPNGRMHSWIILKHTVRYDRSCSLLSFDMADEVFVETPLPGETSEFRRGFLQQSSNNKYPTLYNLDGERCIRGISIWVLKEYGPTGYWTKQHYISLPDGVSLGHDVVLWKNEGILYINDDDPDTMKWYPRDEVNLYNLRTQEKKSLHVPADYGYRSFIGYTESLVSIAKCVRQQPLLPCDEQPKHGLRGVLQQEDSSLGMSLIPRQNDMFSGVEQENASLEMSLIQQQMSDLSLELTLTQQQNDVDVPGGVHQEYYSLSLEMAVQQALPEGDEVLHEDDEDDNKSSTDSAYFSHHRETQDPHSYWVDYTEDEIKYYEKHGEEIRRLSKLPYCIREVKQPLSSKLCTF</sequence>
<dbReference type="Proteomes" id="UP000596660">
    <property type="component" value="Unplaced"/>
</dbReference>
<feature type="region of interest" description="Disordered" evidence="1">
    <location>
        <begin position="491"/>
        <end position="512"/>
    </location>
</feature>
<dbReference type="SUPFAM" id="SSF81383">
    <property type="entry name" value="F-box domain"/>
    <property type="match status" value="1"/>
</dbReference>
<reference evidence="3" key="2">
    <citation type="submission" date="2021-03" db="UniProtKB">
        <authorList>
            <consortium name="EnsemblPlants"/>
        </authorList>
    </citation>
    <scope>IDENTIFICATION</scope>
</reference>
<dbReference type="Gene3D" id="1.20.1280.50">
    <property type="match status" value="1"/>
</dbReference>
<dbReference type="InterPro" id="IPR001810">
    <property type="entry name" value="F-box_dom"/>
</dbReference>
<dbReference type="InterPro" id="IPR050796">
    <property type="entry name" value="SCF_F-box_component"/>
</dbReference>
<protein>
    <recommendedName>
        <fullName evidence="2">F-box domain-containing protein</fullName>
    </recommendedName>
</protein>
<dbReference type="AlphaFoldDB" id="A0A803KPU2"/>
<accession>A0A803KPU2</accession>
<dbReference type="PROSITE" id="PS50181">
    <property type="entry name" value="FBOX"/>
    <property type="match status" value="1"/>
</dbReference>
<evidence type="ECO:0000256" key="1">
    <source>
        <dbReference type="SAM" id="MobiDB-lite"/>
    </source>
</evidence>
<dbReference type="PANTHER" id="PTHR31672">
    <property type="entry name" value="BNACNNG10540D PROTEIN"/>
    <property type="match status" value="1"/>
</dbReference>
<feature type="domain" description="F-box" evidence="2">
    <location>
        <begin position="1"/>
        <end position="47"/>
    </location>
</feature>
<evidence type="ECO:0000259" key="2">
    <source>
        <dbReference type="PROSITE" id="PS50181"/>
    </source>
</evidence>
<dbReference type="Gramene" id="AUR62001048-RA">
    <property type="protein sequence ID" value="AUR62001048-RA:cds"/>
    <property type="gene ID" value="AUR62001048"/>
</dbReference>
<dbReference type="InterPro" id="IPR006527">
    <property type="entry name" value="F-box-assoc_dom_typ1"/>
</dbReference>
<dbReference type="OMA" id="HIRIGHC"/>
<dbReference type="PANTHER" id="PTHR31672:SF13">
    <property type="entry name" value="F-BOX PROTEIN CPR30-LIKE"/>
    <property type="match status" value="1"/>
</dbReference>
<dbReference type="InterPro" id="IPR036047">
    <property type="entry name" value="F-box-like_dom_sf"/>
</dbReference>
<proteinExistence type="predicted"/>
<name>A0A803KPU2_CHEQI</name>
<evidence type="ECO:0000313" key="4">
    <source>
        <dbReference type="Proteomes" id="UP000596660"/>
    </source>
</evidence>
<dbReference type="CDD" id="cd22157">
    <property type="entry name" value="F-box_AtFBW1-like"/>
    <property type="match status" value="1"/>
</dbReference>